<organism evidence="2 3">
    <name type="scientific">Luteimonas viscosa</name>
    <dbReference type="NCBI Taxonomy" id="1132694"/>
    <lineage>
        <taxon>Bacteria</taxon>
        <taxon>Pseudomonadati</taxon>
        <taxon>Pseudomonadota</taxon>
        <taxon>Gammaproteobacteria</taxon>
        <taxon>Lysobacterales</taxon>
        <taxon>Lysobacteraceae</taxon>
        <taxon>Luteimonas</taxon>
    </lineage>
</organism>
<feature type="transmembrane region" description="Helical" evidence="1">
    <location>
        <begin position="230"/>
        <end position="253"/>
    </location>
</feature>
<protein>
    <recommendedName>
        <fullName evidence="4">ABC-2 type transport system permease protein</fullName>
    </recommendedName>
</protein>
<name>A0A5D4XJD0_9GAMM</name>
<evidence type="ECO:0008006" key="4">
    <source>
        <dbReference type="Google" id="ProtNLM"/>
    </source>
</evidence>
<evidence type="ECO:0000256" key="1">
    <source>
        <dbReference type="SAM" id="Phobius"/>
    </source>
</evidence>
<feature type="transmembrane region" description="Helical" evidence="1">
    <location>
        <begin position="200"/>
        <end position="218"/>
    </location>
</feature>
<keyword evidence="1" id="KW-0812">Transmembrane</keyword>
<dbReference type="Proteomes" id="UP000324973">
    <property type="component" value="Unassembled WGS sequence"/>
</dbReference>
<feature type="transmembrane region" description="Helical" evidence="1">
    <location>
        <begin position="96"/>
        <end position="120"/>
    </location>
</feature>
<keyword evidence="1" id="KW-0472">Membrane</keyword>
<accession>A0A5D4XJD0</accession>
<feature type="transmembrane region" description="Helical" evidence="1">
    <location>
        <begin position="155"/>
        <end position="180"/>
    </location>
</feature>
<reference evidence="2 3" key="1">
    <citation type="submission" date="2019-08" db="EMBL/GenBank/DDBJ databases">
        <title>Luteimonas viscosus sp. nov., isolated from soil of a sunflower field.</title>
        <authorList>
            <person name="Jianli Z."/>
            <person name="Ying Z."/>
        </authorList>
    </citation>
    <scope>NUCLEOTIDE SEQUENCE [LARGE SCALE GENOMIC DNA]</scope>
    <source>
        <strain evidence="2 3">XBU10</strain>
    </source>
</reference>
<proteinExistence type="predicted"/>
<sequence length="336" mass="37166">MHPTHRFRWLLRREFWEHKGGFLWAPLVAGGISLLLSAMGIVMAIVAARGKVPDDAQISLGDGTRVQVNGLDLGMLTSRLGHEDLARLGDGIDVTLILASSWPFIVLAFVMFFYCLGALYDERKDRSVLFWKSLPLSDGSTVLSKVASATLVAPLLATLAAIATMFGFLVLISVVAMAYGGNPMTLLWGPSSPLVLSAQYIAAIPVYALWAMPTIGWLMLCSAWAKSKPFLWAITIPLFAGLFVAWLEFLGVFHDVTWPFFRDVVLRMLTSVFPMTWMDLQYLEQVDFEVAGAARNLMHPASVYRNLANPELWIGVVAGAAMIFGAIRLRRWRDEG</sequence>
<feature type="transmembrane region" description="Helical" evidence="1">
    <location>
        <begin position="312"/>
        <end position="329"/>
    </location>
</feature>
<keyword evidence="3" id="KW-1185">Reference proteome</keyword>
<dbReference type="AlphaFoldDB" id="A0A5D4XJD0"/>
<evidence type="ECO:0000313" key="3">
    <source>
        <dbReference type="Proteomes" id="UP000324973"/>
    </source>
</evidence>
<comment type="caution">
    <text evidence="2">The sequence shown here is derived from an EMBL/GenBank/DDBJ whole genome shotgun (WGS) entry which is preliminary data.</text>
</comment>
<gene>
    <name evidence="2" type="ORF">FZO89_15905</name>
</gene>
<feature type="transmembrane region" description="Helical" evidence="1">
    <location>
        <begin position="21"/>
        <end position="47"/>
    </location>
</feature>
<evidence type="ECO:0000313" key="2">
    <source>
        <dbReference type="EMBL" id="TYT23961.1"/>
    </source>
</evidence>
<keyword evidence="1" id="KW-1133">Transmembrane helix</keyword>
<dbReference type="OrthoDB" id="118685at2"/>
<dbReference type="EMBL" id="VTFT01000002">
    <property type="protein sequence ID" value="TYT23961.1"/>
    <property type="molecule type" value="Genomic_DNA"/>
</dbReference>